<dbReference type="SMART" id="SM00028">
    <property type="entry name" value="TPR"/>
    <property type="match status" value="5"/>
</dbReference>
<evidence type="ECO:0000313" key="4">
    <source>
        <dbReference type="EMBL" id="MEA9356744.1"/>
    </source>
</evidence>
<reference evidence="4 5" key="1">
    <citation type="submission" date="2023-11" db="EMBL/GenBank/DDBJ databases">
        <title>A Novel Polar Bacteriovorax (B. antarcticus) Isolated from the Biocrust in Antarctica.</title>
        <authorList>
            <person name="Mun W."/>
            <person name="Choi S.Y."/>
            <person name="Mitchell R.J."/>
        </authorList>
    </citation>
    <scope>NUCLEOTIDE SEQUENCE [LARGE SCALE GENOMIC DNA]</scope>
    <source>
        <strain evidence="4 5">PP10</strain>
    </source>
</reference>
<dbReference type="Pfam" id="PF13174">
    <property type="entry name" value="TPR_6"/>
    <property type="match status" value="1"/>
</dbReference>
<dbReference type="Gene3D" id="1.25.40.10">
    <property type="entry name" value="Tetratricopeptide repeat domain"/>
    <property type="match status" value="2"/>
</dbReference>
<name>A0ABU5VWM0_9BACT</name>
<sequence length="280" mass="32230">MEIKAFLVTLLVLTISSCSSNQLKDQTPEEKKAEVYYGQGTNELVKKNYAQALAYLMKSKELNPKDSKARNNLGMAYYFRDQPELAEQELKAAISLDEKNSDAHLNLGSIYMEKNRLKEARIQFEYALKDLTFPNQYRNYYNLGLLSLKEGDRREAFEFLAKSIKEKLDYCPAHFKLGEMYSEEFRYKQALDAFKESGKGTCVSDPAPQYQQAMTLVNLNRTTEAKRKFQEIMEKFSSGRYGTMAGIQLKKLNNNDDTPTTRATQTEVIRQNQSVETPNF</sequence>
<dbReference type="Pfam" id="PF13181">
    <property type="entry name" value="TPR_8"/>
    <property type="match status" value="2"/>
</dbReference>
<evidence type="ECO:0000313" key="5">
    <source>
        <dbReference type="Proteomes" id="UP001302274"/>
    </source>
</evidence>
<keyword evidence="1" id="KW-0677">Repeat</keyword>
<keyword evidence="2 3" id="KW-0802">TPR repeat</keyword>
<proteinExistence type="predicted"/>
<dbReference type="InterPro" id="IPR011990">
    <property type="entry name" value="TPR-like_helical_dom_sf"/>
</dbReference>
<dbReference type="PANTHER" id="PTHR44858:SF1">
    <property type="entry name" value="UDP-N-ACETYLGLUCOSAMINE--PEPTIDE N-ACETYLGLUCOSAMINYLTRANSFERASE SPINDLY-RELATED"/>
    <property type="match status" value="1"/>
</dbReference>
<dbReference type="Pfam" id="PF13432">
    <property type="entry name" value="TPR_16"/>
    <property type="match status" value="1"/>
</dbReference>
<dbReference type="InterPro" id="IPR050498">
    <property type="entry name" value="Ycf3"/>
</dbReference>
<comment type="caution">
    <text evidence="4">The sequence shown here is derived from an EMBL/GenBank/DDBJ whole genome shotgun (WGS) entry which is preliminary data.</text>
</comment>
<dbReference type="EMBL" id="JAYGJQ010000002">
    <property type="protein sequence ID" value="MEA9356744.1"/>
    <property type="molecule type" value="Genomic_DNA"/>
</dbReference>
<gene>
    <name evidence="4" type="ORF">SHI21_11035</name>
</gene>
<dbReference type="PROSITE" id="PS51257">
    <property type="entry name" value="PROKAR_LIPOPROTEIN"/>
    <property type="match status" value="1"/>
</dbReference>
<dbReference type="Proteomes" id="UP001302274">
    <property type="component" value="Unassembled WGS sequence"/>
</dbReference>
<evidence type="ECO:0000256" key="2">
    <source>
        <dbReference type="ARBA" id="ARBA00022803"/>
    </source>
</evidence>
<dbReference type="InterPro" id="IPR019734">
    <property type="entry name" value="TPR_rpt"/>
</dbReference>
<evidence type="ECO:0000256" key="3">
    <source>
        <dbReference type="PROSITE-ProRule" id="PRU00339"/>
    </source>
</evidence>
<dbReference type="RefSeq" id="WP_323576634.1">
    <property type="nucleotide sequence ID" value="NZ_JAYGJQ010000002.1"/>
</dbReference>
<feature type="repeat" description="TPR" evidence="3">
    <location>
        <begin position="33"/>
        <end position="66"/>
    </location>
</feature>
<organism evidence="4 5">
    <name type="scientific">Bacteriovorax antarcticus</name>
    <dbReference type="NCBI Taxonomy" id="3088717"/>
    <lineage>
        <taxon>Bacteria</taxon>
        <taxon>Pseudomonadati</taxon>
        <taxon>Bdellovibrionota</taxon>
        <taxon>Bacteriovoracia</taxon>
        <taxon>Bacteriovoracales</taxon>
        <taxon>Bacteriovoracaceae</taxon>
        <taxon>Bacteriovorax</taxon>
    </lineage>
</organism>
<dbReference type="SUPFAM" id="SSF48452">
    <property type="entry name" value="TPR-like"/>
    <property type="match status" value="1"/>
</dbReference>
<evidence type="ECO:0000256" key="1">
    <source>
        <dbReference type="ARBA" id="ARBA00022737"/>
    </source>
</evidence>
<accession>A0ABU5VWM0</accession>
<feature type="repeat" description="TPR" evidence="3">
    <location>
        <begin position="67"/>
        <end position="100"/>
    </location>
</feature>
<dbReference type="PROSITE" id="PS50005">
    <property type="entry name" value="TPR"/>
    <property type="match status" value="2"/>
</dbReference>
<dbReference type="PANTHER" id="PTHR44858">
    <property type="entry name" value="TETRATRICOPEPTIDE REPEAT PROTEIN 6"/>
    <property type="match status" value="1"/>
</dbReference>
<protein>
    <submittedName>
        <fullName evidence="4">Tetratricopeptide repeat protein</fullName>
    </submittedName>
</protein>
<keyword evidence="5" id="KW-1185">Reference proteome</keyword>